<name>A0A370GZY1_9NOCA</name>
<evidence type="ECO:0000256" key="2">
    <source>
        <dbReference type="SAM" id="Phobius"/>
    </source>
</evidence>
<comment type="caution">
    <text evidence="3">The sequence shown here is derived from an EMBL/GenBank/DDBJ whole genome shotgun (WGS) entry which is preliminary data.</text>
</comment>
<gene>
    <name evidence="3" type="ORF">DFR68_107353</name>
</gene>
<keyword evidence="4" id="KW-1185">Reference proteome</keyword>
<dbReference type="STRING" id="1210089.GCA_001613165_00843"/>
<dbReference type="AlphaFoldDB" id="A0A370GZY1"/>
<evidence type="ECO:0000313" key="3">
    <source>
        <dbReference type="EMBL" id="RDI49225.1"/>
    </source>
</evidence>
<organism evidence="3 4">
    <name type="scientific">Nocardia mexicana</name>
    <dbReference type="NCBI Taxonomy" id="279262"/>
    <lineage>
        <taxon>Bacteria</taxon>
        <taxon>Bacillati</taxon>
        <taxon>Actinomycetota</taxon>
        <taxon>Actinomycetes</taxon>
        <taxon>Mycobacteriales</taxon>
        <taxon>Nocardiaceae</taxon>
        <taxon>Nocardia</taxon>
    </lineage>
</organism>
<keyword evidence="2" id="KW-0472">Membrane</keyword>
<protein>
    <submittedName>
        <fullName evidence="3">Uncharacterized protein</fullName>
    </submittedName>
</protein>
<dbReference type="EMBL" id="QQAZ01000007">
    <property type="protein sequence ID" value="RDI49225.1"/>
    <property type="molecule type" value="Genomic_DNA"/>
</dbReference>
<reference evidence="3 4" key="1">
    <citation type="submission" date="2018-07" db="EMBL/GenBank/DDBJ databases">
        <title>Genomic Encyclopedia of Type Strains, Phase IV (KMG-IV): sequencing the most valuable type-strain genomes for metagenomic binning, comparative biology and taxonomic classification.</title>
        <authorList>
            <person name="Goeker M."/>
        </authorList>
    </citation>
    <scope>NUCLEOTIDE SEQUENCE [LARGE SCALE GENOMIC DNA]</scope>
    <source>
        <strain evidence="3 4">DSM 44952</strain>
    </source>
</reference>
<sequence>MLEIAFLVMVVVVLVVLVTSFRRGRGKAGSAPGRGWNRPEPETGTLHVTGVSPRPAAQGSQYVTITGTLSGPSVAGESVYGRFAWDVNQWPSPGDQIPVVYPPGKPQHWQLGHPGARPPFG</sequence>
<feature type="region of interest" description="Disordered" evidence="1">
    <location>
        <begin position="24"/>
        <end position="55"/>
    </location>
</feature>
<dbReference type="Proteomes" id="UP000255355">
    <property type="component" value="Unassembled WGS sequence"/>
</dbReference>
<evidence type="ECO:0000313" key="4">
    <source>
        <dbReference type="Proteomes" id="UP000255355"/>
    </source>
</evidence>
<evidence type="ECO:0000256" key="1">
    <source>
        <dbReference type="SAM" id="MobiDB-lite"/>
    </source>
</evidence>
<keyword evidence="2" id="KW-1133">Transmembrane helix</keyword>
<dbReference type="RefSeq" id="WP_068014035.1">
    <property type="nucleotide sequence ID" value="NZ_QQAZ01000007.1"/>
</dbReference>
<dbReference type="OrthoDB" id="4380191at2"/>
<feature type="transmembrane region" description="Helical" evidence="2">
    <location>
        <begin position="6"/>
        <end position="24"/>
    </location>
</feature>
<proteinExistence type="predicted"/>
<accession>A0A370GZY1</accession>
<keyword evidence="2" id="KW-0812">Transmembrane</keyword>